<organism evidence="1 2">
    <name type="scientific">Anaeramoeba ignava</name>
    <name type="common">Anaerobic marine amoeba</name>
    <dbReference type="NCBI Taxonomy" id="1746090"/>
    <lineage>
        <taxon>Eukaryota</taxon>
        <taxon>Metamonada</taxon>
        <taxon>Anaeramoebidae</taxon>
        <taxon>Anaeramoeba</taxon>
    </lineage>
</organism>
<dbReference type="Proteomes" id="UP001149090">
    <property type="component" value="Unassembled WGS sequence"/>
</dbReference>
<dbReference type="EMBL" id="JAPDFW010000114">
    <property type="protein sequence ID" value="KAJ5068602.1"/>
    <property type="molecule type" value="Genomic_DNA"/>
</dbReference>
<name>A0A9Q0L934_ANAIG</name>
<evidence type="ECO:0000313" key="2">
    <source>
        <dbReference type="Proteomes" id="UP001149090"/>
    </source>
</evidence>
<keyword evidence="2" id="KW-1185">Reference proteome</keyword>
<comment type="caution">
    <text evidence="1">The sequence shown here is derived from an EMBL/GenBank/DDBJ whole genome shotgun (WGS) entry which is preliminary data.</text>
</comment>
<reference evidence="1" key="1">
    <citation type="submission" date="2022-10" db="EMBL/GenBank/DDBJ databases">
        <title>Novel sulphate-reducing endosymbionts in the free-living metamonad Anaeramoeba.</title>
        <authorList>
            <person name="Jerlstrom-Hultqvist J."/>
            <person name="Cepicka I."/>
            <person name="Gallot-Lavallee L."/>
            <person name="Salas-Leiva D."/>
            <person name="Curtis B.A."/>
            <person name="Zahonova K."/>
            <person name="Pipaliya S."/>
            <person name="Dacks J."/>
            <person name="Roger A.J."/>
        </authorList>
    </citation>
    <scope>NUCLEOTIDE SEQUENCE</scope>
    <source>
        <strain evidence="1">BMAN</strain>
    </source>
</reference>
<dbReference type="AlphaFoldDB" id="A0A9Q0L934"/>
<proteinExistence type="predicted"/>
<sequence length="230" mass="27107">MEKKINNSSYKNAEEFFKEFNEILSIKTNDKNQVIILKKMFLEQMNLIKESIESENEMNKLMIKIKLTNSPDSIQKQIQQSILSLYELSAYLFSKSIDFFDPNFTFQEKRQKVPIQQNNLLNHPPISFINSFVPNEFPKPQSNCTNSNLKISFNKNSKKEQNSQKINQEVVFSQIEKIPNQILKDILQNQIPQKIPNENETQNETYSKIDLKDLDEKTIDQLHQFLLQKN</sequence>
<protein>
    <submittedName>
        <fullName evidence="1">Uncharacterized protein</fullName>
    </submittedName>
</protein>
<accession>A0A9Q0L934</accession>
<evidence type="ECO:0000313" key="1">
    <source>
        <dbReference type="EMBL" id="KAJ5068602.1"/>
    </source>
</evidence>
<gene>
    <name evidence="1" type="ORF">M0811_02544</name>
</gene>